<comment type="caution">
    <text evidence="12">The sequence shown here is derived from an EMBL/GenBank/DDBJ whole genome shotgun (WGS) entry which is preliminary data.</text>
</comment>
<reference evidence="12" key="1">
    <citation type="submission" date="2021-07" db="EMBL/GenBank/DDBJ databases">
        <title>Pseudohoeflea marina sp. nov. a polyhydroxyalcanoate-producing bacterium.</title>
        <authorList>
            <person name="Zheng W."/>
            <person name="Yu S."/>
            <person name="Huang Y."/>
        </authorList>
    </citation>
    <scope>NUCLEOTIDE SEQUENCE</scope>
    <source>
        <strain evidence="12">DP4N28-3</strain>
    </source>
</reference>
<name>A0ABS6WTL8_9HYPH</name>
<dbReference type="InterPro" id="IPR008147">
    <property type="entry name" value="Gln_synt_N"/>
</dbReference>
<dbReference type="PROSITE" id="PS51986">
    <property type="entry name" value="GS_BETA_GRASP"/>
    <property type="match status" value="1"/>
</dbReference>
<evidence type="ECO:0000256" key="3">
    <source>
        <dbReference type="ARBA" id="ARBA00022598"/>
    </source>
</evidence>
<evidence type="ECO:0000256" key="7">
    <source>
        <dbReference type="ARBA" id="ARBA00023231"/>
    </source>
</evidence>
<feature type="domain" description="GS beta-grasp" evidence="10">
    <location>
        <begin position="46"/>
        <end position="141"/>
    </location>
</feature>
<keyword evidence="3" id="KW-0436">Ligase</keyword>
<dbReference type="Proteomes" id="UP001430804">
    <property type="component" value="Unassembled WGS sequence"/>
</dbReference>
<evidence type="ECO:0000256" key="8">
    <source>
        <dbReference type="PROSITE-ProRule" id="PRU01330"/>
    </source>
</evidence>
<evidence type="ECO:0000259" key="10">
    <source>
        <dbReference type="PROSITE" id="PS51986"/>
    </source>
</evidence>
<evidence type="ECO:0000256" key="2">
    <source>
        <dbReference type="ARBA" id="ARBA00003117"/>
    </source>
</evidence>
<dbReference type="PANTHER" id="PTHR43785">
    <property type="entry name" value="GAMMA-GLUTAMYLPUTRESCINE SYNTHETASE"/>
    <property type="match status" value="1"/>
</dbReference>
<protein>
    <submittedName>
        <fullName evidence="12">Glutamine synthetase family protein</fullName>
    </submittedName>
</protein>
<dbReference type="SMART" id="SM01230">
    <property type="entry name" value="Gln-synt_C"/>
    <property type="match status" value="1"/>
</dbReference>
<dbReference type="RefSeq" id="WP_219202375.1">
    <property type="nucleotide sequence ID" value="NZ_JAHWQX010000003.1"/>
</dbReference>
<dbReference type="InterPro" id="IPR027303">
    <property type="entry name" value="Gln_synth_gly_rich_site"/>
</dbReference>
<evidence type="ECO:0000256" key="4">
    <source>
        <dbReference type="ARBA" id="ARBA00022741"/>
    </source>
</evidence>
<evidence type="ECO:0000313" key="12">
    <source>
        <dbReference type="EMBL" id="MBW3098400.1"/>
    </source>
</evidence>
<dbReference type="Pfam" id="PF00120">
    <property type="entry name" value="Gln-synt_C"/>
    <property type="match status" value="1"/>
</dbReference>
<keyword evidence="4" id="KW-0547">Nucleotide-binding</keyword>
<comment type="function">
    <text evidence="2">Catalyzes the ATP-dependent biosynthesis of glutamine from glutamate and ammonia.</text>
</comment>
<feature type="region of interest" description="Disordered" evidence="9">
    <location>
        <begin position="1"/>
        <end position="35"/>
    </location>
</feature>
<keyword evidence="13" id="KW-1185">Reference proteome</keyword>
<evidence type="ECO:0000256" key="9">
    <source>
        <dbReference type="SAM" id="MobiDB-lite"/>
    </source>
</evidence>
<organism evidence="12 13">
    <name type="scientific">Pseudohoeflea coraliihabitans</name>
    <dbReference type="NCBI Taxonomy" id="2860393"/>
    <lineage>
        <taxon>Bacteria</taxon>
        <taxon>Pseudomonadati</taxon>
        <taxon>Pseudomonadota</taxon>
        <taxon>Alphaproteobacteria</taxon>
        <taxon>Hyphomicrobiales</taxon>
        <taxon>Rhizobiaceae</taxon>
        <taxon>Pseudohoeflea</taxon>
    </lineage>
</organism>
<accession>A0ABS6WTL8</accession>
<evidence type="ECO:0000313" key="13">
    <source>
        <dbReference type="Proteomes" id="UP001430804"/>
    </source>
</evidence>
<dbReference type="EMBL" id="JAHWQX010000003">
    <property type="protein sequence ID" value="MBW3098400.1"/>
    <property type="molecule type" value="Genomic_DNA"/>
</dbReference>
<comment type="similarity">
    <text evidence="8">Belongs to the glutamine synthetase family.</text>
</comment>
<gene>
    <name evidence="12" type="ORF">KY465_14040</name>
</gene>
<proteinExistence type="inferred from homology"/>
<dbReference type="PROSITE" id="PS00181">
    <property type="entry name" value="GLNA_ATP"/>
    <property type="match status" value="1"/>
</dbReference>
<evidence type="ECO:0000256" key="6">
    <source>
        <dbReference type="ARBA" id="ARBA00022842"/>
    </source>
</evidence>
<comment type="cofactor">
    <cofactor evidence="1">
        <name>Mg(2+)</name>
        <dbReference type="ChEBI" id="CHEBI:18420"/>
    </cofactor>
</comment>
<dbReference type="PANTHER" id="PTHR43785:SF12">
    <property type="entry name" value="TYPE-1 GLUTAMINE SYNTHETASE 2"/>
    <property type="match status" value="1"/>
</dbReference>
<feature type="domain" description="GS catalytic" evidence="11">
    <location>
        <begin position="148"/>
        <end position="476"/>
    </location>
</feature>
<sequence length="476" mass="51754">MTKDSPLPADATRSSPAGPHADKAAATPQAGTSANAEAEQFLIDNPDLESVDFLIADINGVLRGKWGPAEAISKVCEPGINLPLSIFGLDIWGREVEATGIHIETGDLDGYCRAVPGRIARAPWSSRPAAQVLLSMYTEDGDPYEIDPRNALQSVVNRFSAKGLTPVVAFELEFYLVDPAAFRSSGRMGKDEGPGPDKQHMYSLSELRGQSDLFAEIRSAALQQGLPIDTIIKEAAPGQFEVNLKHRADPMAAADDTVLLRRAIAECAEKHGLKATFMAKPFLEWPGNGMHVHVSVLDSNGENIFAGSEGDQRLQHAAAGLLSTLKDTLLLYIPSFNGYRRLQAGSYAPTRIAWGRNNRSVVVRVPASDDRARRLEHRMSGADSNPYFVLAGVLGGILEGLETGTMPPPPVEGNAYSVALPQLSDDMDDAIEDFERSDFIRRLFGTDLRRIFAAIKREELAAFDNEITPLERSTYL</sequence>
<evidence type="ECO:0000256" key="1">
    <source>
        <dbReference type="ARBA" id="ARBA00001946"/>
    </source>
</evidence>
<keyword evidence="7" id="KW-0535">Nitrogen fixation</keyword>
<evidence type="ECO:0000259" key="11">
    <source>
        <dbReference type="PROSITE" id="PS51987"/>
    </source>
</evidence>
<dbReference type="PROSITE" id="PS51987">
    <property type="entry name" value="GS_CATALYTIC"/>
    <property type="match status" value="1"/>
</dbReference>
<evidence type="ECO:0000256" key="5">
    <source>
        <dbReference type="ARBA" id="ARBA00022840"/>
    </source>
</evidence>
<keyword evidence="6" id="KW-0460">Magnesium</keyword>
<dbReference type="InterPro" id="IPR008146">
    <property type="entry name" value="Gln_synth_cat_dom"/>
</dbReference>
<keyword evidence="5" id="KW-0067">ATP-binding</keyword>